<reference evidence="4" key="2">
    <citation type="submission" date="2025-09" db="UniProtKB">
        <authorList>
            <consortium name="Ensembl"/>
        </authorList>
    </citation>
    <scope>IDENTIFICATION</scope>
</reference>
<evidence type="ECO:0000256" key="1">
    <source>
        <dbReference type="ARBA" id="ARBA00023254"/>
    </source>
</evidence>
<dbReference type="SUPFAM" id="SSF48452">
    <property type="entry name" value="TPR-like"/>
    <property type="match status" value="1"/>
</dbReference>
<feature type="repeat" description="TPR" evidence="3">
    <location>
        <begin position="294"/>
        <end position="327"/>
    </location>
</feature>
<dbReference type="SMART" id="SM00028">
    <property type="entry name" value="TPR"/>
    <property type="match status" value="2"/>
</dbReference>
<dbReference type="InterPro" id="IPR019734">
    <property type="entry name" value="TPR_rpt"/>
</dbReference>
<organism evidence="4 5">
    <name type="scientific">Neolamprologus brichardi</name>
    <name type="common">Fairy cichlid</name>
    <name type="synonym">Lamprologus brichardi</name>
    <dbReference type="NCBI Taxonomy" id="32507"/>
    <lineage>
        <taxon>Eukaryota</taxon>
        <taxon>Metazoa</taxon>
        <taxon>Chordata</taxon>
        <taxon>Craniata</taxon>
        <taxon>Vertebrata</taxon>
        <taxon>Euteleostomi</taxon>
        <taxon>Actinopterygii</taxon>
        <taxon>Neopterygii</taxon>
        <taxon>Teleostei</taxon>
        <taxon>Neoteleostei</taxon>
        <taxon>Acanthomorphata</taxon>
        <taxon>Ovalentaria</taxon>
        <taxon>Cichlomorphae</taxon>
        <taxon>Cichliformes</taxon>
        <taxon>Cichlidae</taxon>
        <taxon>African cichlids</taxon>
        <taxon>Pseudocrenilabrinae</taxon>
        <taxon>Lamprologini</taxon>
        <taxon>Neolamprologus</taxon>
    </lineage>
</organism>
<dbReference type="InterPro" id="IPR013940">
    <property type="entry name" value="Spo22/ZIP4/TEX11"/>
</dbReference>
<dbReference type="InterPro" id="IPR011990">
    <property type="entry name" value="TPR-like_helical_dom_sf"/>
</dbReference>
<reference evidence="4" key="1">
    <citation type="submission" date="2025-08" db="UniProtKB">
        <authorList>
            <consortium name="Ensembl"/>
        </authorList>
    </citation>
    <scope>IDENTIFICATION</scope>
</reference>
<dbReference type="Proteomes" id="UP000261580">
    <property type="component" value="Unassembled WGS sequence"/>
</dbReference>
<accession>A0A3Q4N989</accession>
<keyword evidence="5" id="KW-1185">Reference proteome</keyword>
<dbReference type="Bgee" id="ENSNBRG00000022868">
    <property type="expression patterns" value="Expressed in testis and 1 other cell type or tissue"/>
</dbReference>
<dbReference type="OMA" id="NYETQMN"/>
<dbReference type="PANTHER" id="PTHR38487:SF1">
    <property type="entry name" value="PROTEIN ZIP4 HOMOLOG"/>
    <property type="match status" value="1"/>
</dbReference>
<evidence type="ECO:0000256" key="3">
    <source>
        <dbReference type="PROSITE-ProRule" id="PRU00339"/>
    </source>
</evidence>
<dbReference type="AlphaFoldDB" id="A0A3Q4N989"/>
<name>A0A3Q4N989_NEOBR</name>
<protein>
    <recommendedName>
        <fullName evidence="2">Protein ZIP4 homolog</fullName>
    </recommendedName>
</protein>
<evidence type="ECO:0000313" key="5">
    <source>
        <dbReference type="Proteomes" id="UP000261580"/>
    </source>
</evidence>
<keyword evidence="3" id="KW-0802">TPR repeat</keyword>
<dbReference type="PANTHER" id="PTHR38487">
    <property type="entry name" value="TESTIS EXPRESSED 11"/>
    <property type="match status" value="1"/>
</dbReference>
<dbReference type="Ensembl" id="ENSNBRT00000030922.1">
    <property type="protein sequence ID" value="ENSNBRP00000030154.1"/>
    <property type="gene ID" value="ENSNBRG00000022868.1"/>
</dbReference>
<evidence type="ECO:0000256" key="2">
    <source>
        <dbReference type="ARBA" id="ARBA00031845"/>
    </source>
</evidence>
<dbReference type="GeneTree" id="ENSGT00390000006492"/>
<sequence length="725" mass="81654">MSRGNGTASISSSKEDVEKDLLRILSYQAESAITQGNNKEAVAYIQRCKDMLLRLPKDTAYLSLMCYNFGIDAYSVRKYEDTAFWLSQSYDIGKMSMKYGPGSEVLAKALRLLATVYLEWDCAKFAEKAVNAVSLANKECVSTYGLYLKIKILLRCESSDRLNEMLESEVSLELCLSTVKLLISEKREALAFEYLKSVCQHFETSPDLGAALVLHIELLLQRGKELLGKQKIEDVITGHCTGKQLTPQALTSLHVLLWDKASKYFEAGSYSEALQWYNYSLSLFKGGQMEPNLAKLQRNRASCFLKLKQLEKAKEAIKEAQRCDPDNIFTQFSVYKVAVQENEAEKGALHAMGRLSKNPVACEDRLLVSEDAASNLLSLAAQIALENGQQETAMKALEILCEHSKDQAQVLVALRCLVRLVLSTIEKLTLQTISHPSHMTVDQRTEEANWFRKIAWNLALQCESSPDKMRDFFVLSYQFSQLCPPDRTLLMGQRTCLLMAAAASLELGRKSSHPTQFTQTLEHIQICSEVWKTLKASGAFSNSLLLLYEFEARAKLNDPIVEAILESVLELENVEPKMLETMAALAMEPPAYFPLLCKKALRVALFLHKKQPQADLAHCSKCVHSLIKLSLPSGVSEVEAHVLEEVWNYYEEALSIIAAPDDFPEMETLWLLTQAWNTGILLYSLAQYPEAEKWCGLAMSFVRHLGSLQESYETQVEDWWREGKG</sequence>
<dbReference type="PROSITE" id="PS50005">
    <property type="entry name" value="TPR"/>
    <property type="match status" value="1"/>
</dbReference>
<dbReference type="Gene3D" id="1.25.40.10">
    <property type="entry name" value="Tetratricopeptide repeat domain"/>
    <property type="match status" value="1"/>
</dbReference>
<evidence type="ECO:0000313" key="4">
    <source>
        <dbReference type="Ensembl" id="ENSNBRP00000030154.1"/>
    </source>
</evidence>
<dbReference type="Pfam" id="PF08631">
    <property type="entry name" value="SPO22"/>
    <property type="match status" value="1"/>
</dbReference>
<dbReference type="GO" id="GO:0051321">
    <property type="term" value="P:meiotic cell cycle"/>
    <property type="evidence" value="ECO:0007669"/>
    <property type="project" value="UniProtKB-KW"/>
</dbReference>
<keyword evidence="1" id="KW-0469">Meiosis</keyword>
<proteinExistence type="predicted"/>